<dbReference type="AlphaFoldDB" id="A0A9W6YUA6"/>
<dbReference type="EMBL" id="BSXU01000609">
    <property type="protein sequence ID" value="GMG21250.1"/>
    <property type="molecule type" value="Genomic_DNA"/>
</dbReference>
<keyword evidence="3" id="KW-1185">Reference proteome</keyword>
<name>A0A9W6YUA6_AMBMO</name>
<evidence type="ECO:0000313" key="3">
    <source>
        <dbReference type="Proteomes" id="UP001165063"/>
    </source>
</evidence>
<protein>
    <submittedName>
        <fullName evidence="2">Unnamed protein product</fullName>
    </submittedName>
</protein>
<feature type="coiled-coil region" evidence="1">
    <location>
        <begin position="70"/>
        <end position="111"/>
    </location>
</feature>
<keyword evidence="1" id="KW-0175">Coiled coil</keyword>
<feature type="coiled-coil region" evidence="1">
    <location>
        <begin position="205"/>
        <end position="253"/>
    </location>
</feature>
<feature type="coiled-coil region" evidence="1">
    <location>
        <begin position="141"/>
        <end position="175"/>
    </location>
</feature>
<feature type="coiled-coil region" evidence="1">
    <location>
        <begin position="5"/>
        <end position="32"/>
    </location>
</feature>
<dbReference type="OrthoDB" id="10255522at2759"/>
<sequence>MYQQKRNYLDRLNELDQEKADTESKYTQLLAEAKVETENVMNDYRDLYGKYNQLEHEFEMEKLSNDAQELSNLKHDFNILKTAHNNLQEEYQNLQNSYQVLEDQHQDVVNQLRDEIYEKQLQIEASQSSALALSDKDRIRLETITHKYNELLAEKAKLEADKYSLSVEINRLKAEFNQFVSKSSNEPLTAPATPVKRPSADVKVVDQLSRDADKFFRELQDKKVELNEMRYKMEKVTDERDNLVESIKQMKRTQVDVTDKINDVNSNLKNLDKSIDPSAKTLADKLNDKNEELRTLISEYNNTKNELLERLRKLNSEKTSLAKSNSKLRSSLDESRIFIDKIQDELADKTLQIQQQREKIQNMSNRREVVYPLSPRSPTPEVVNHSSIDETKIRLLRSQKMLYKLKLQEYRNFNSDLRYNNNYLTKQLDQTERKVEADEAILNVFGTGSRFKRKTRNLSPKTAILVVMAVNRFKFRAMELADRKSEYRKVKEEIGLIRKELSSF</sequence>
<dbReference type="Proteomes" id="UP001165063">
    <property type="component" value="Unassembled WGS sequence"/>
</dbReference>
<comment type="caution">
    <text evidence="2">The sequence shown here is derived from an EMBL/GenBank/DDBJ whole genome shotgun (WGS) entry which is preliminary data.</text>
</comment>
<gene>
    <name evidence="2" type="ORF">Amon01_000185600</name>
</gene>
<accession>A0A9W6YUA6</accession>
<organism evidence="2 3">
    <name type="scientific">Ambrosiozyma monospora</name>
    <name type="common">Yeast</name>
    <name type="synonym">Endomycopsis monosporus</name>
    <dbReference type="NCBI Taxonomy" id="43982"/>
    <lineage>
        <taxon>Eukaryota</taxon>
        <taxon>Fungi</taxon>
        <taxon>Dikarya</taxon>
        <taxon>Ascomycota</taxon>
        <taxon>Saccharomycotina</taxon>
        <taxon>Pichiomycetes</taxon>
        <taxon>Pichiales</taxon>
        <taxon>Pichiaceae</taxon>
        <taxon>Ambrosiozyma</taxon>
    </lineage>
</organism>
<proteinExistence type="predicted"/>
<evidence type="ECO:0000256" key="1">
    <source>
        <dbReference type="SAM" id="Coils"/>
    </source>
</evidence>
<feature type="coiled-coil region" evidence="1">
    <location>
        <begin position="279"/>
        <end position="366"/>
    </location>
</feature>
<reference evidence="2" key="1">
    <citation type="submission" date="2023-04" db="EMBL/GenBank/DDBJ databases">
        <title>Ambrosiozyma monospora NBRC 1965.</title>
        <authorList>
            <person name="Ichikawa N."/>
            <person name="Sato H."/>
            <person name="Tonouchi N."/>
        </authorList>
    </citation>
    <scope>NUCLEOTIDE SEQUENCE</scope>
    <source>
        <strain evidence="2">NBRC 1965</strain>
    </source>
</reference>
<evidence type="ECO:0000313" key="2">
    <source>
        <dbReference type="EMBL" id="GMG21250.1"/>
    </source>
</evidence>